<evidence type="ECO:0000256" key="1">
    <source>
        <dbReference type="ARBA" id="ARBA00004170"/>
    </source>
</evidence>
<dbReference type="InterPro" id="IPR025110">
    <property type="entry name" value="AMP-bd_C"/>
</dbReference>
<dbReference type="InterPro" id="IPR045851">
    <property type="entry name" value="AMP-bd_C_sf"/>
</dbReference>
<dbReference type="InterPro" id="IPR050237">
    <property type="entry name" value="ATP-dep_AMP-bd_enzyme"/>
</dbReference>
<evidence type="ECO:0000259" key="9">
    <source>
        <dbReference type="Pfam" id="PF13193"/>
    </source>
</evidence>
<evidence type="ECO:0000256" key="4">
    <source>
        <dbReference type="ARBA" id="ARBA00023136"/>
    </source>
</evidence>
<feature type="domain" description="AMP-dependent synthetase/ligase" evidence="8">
    <location>
        <begin position="43"/>
        <end position="399"/>
    </location>
</feature>
<dbReference type="SUPFAM" id="SSF56801">
    <property type="entry name" value="Acetyl-CoA synthetase-like"/>
    <property type="match status" value="1"/>
</dbReference>
<dbReference type="InterPro" id="IPR000873">
    <property type="entry name" value="AMP-dep_synth/lig_dom"/>
</dbReference>
<reference evidence="10" key="1">
    <citation type="submission" date="2022-10" db="EMBL/GenBank/DDBJ databases">
        <authorList>
            <person name="Boutroux M."/>
        </authorList>
    </citation>
    <scope>NUCLEOTIDE SEQUENCE</scope>
    <source>
        <strain evidence="10">51.81</strain>
    </source>
</reference>
<dbReference type="PROSITE" id="PS00455">
    <property type="entry name" value="AMP_BINDING"/>
    <property type="match status" value="1"/>
</dbReference>
<keyword evidence="4" id="KW-0472">Membrane</keyword>
<reference evidence="11" key="2">
    <citation type="submission" date="2024-02" db="EMBL/GenBank/DDBJ databases">
        <title>Neisseria leonii sp. nov.</title>
        <authorList>
            <person name="Boutroux M."/>
            <person name="Favre-Rochex S."/>
            <person name="Gorgette O."/>
            <person name="Touak G."/>
            <person name="Muhle E."/>
            <person name="Chesneau O."/>
            <person name="Clermont D."/>
            <person name="Rahi P."/>
        </authorList>
    </citation>
    <scope>NUCLEOTIDE SEQUENCE</scope>
    <source>
        <strain evidence="11">51.81</strain>
    </source>
</reference>
<evidence type="ECO:0000313" key="12">
    <source>
        <dbReference type="Proteomes" id="UP001149607"/>
    </source>
</evidence>
<evidence type="ECO:0000256" key="7">
    <source>
        <dbReference type="ARBA" id="ARBA00042773"/>
    </source>
</evidence>
<dbReference type="PANTHER" id="PTHR43767:SF8">
    <property type="entry name" value="LONG-CHAIN-FATTY-ACID--COA LIGASE"/>
    <property type="match status" value="1"/>
</dbReference>
<evidence type="ECO:0000313" key="11">
    <source>
        <dbReference type="EMBL" id="WWY03768.1"/>
    </source>
</evidence>
<dbReference type="Pfam" id="PF13193">
    <property type="entry name" value="AMP-binding_C"/>
    <property type="match status" value="1"/>
</dbReference>
<dbReference type="InterPro" id="IPR042099">
    <property type="entry name" value="ANL_N_sf"/>
</dbReference>
<dbReference type="Gene3D" id="3.30.300.30">
    <property type="match status" value="1"/>
</dbReference>
<organism evidence="10">
    <name type="scientific">Neisseria leonii</name>
    <dbReference type="NCBI Taxonomy" id="2995413"/>
    <lineage>
        <taxon>Bacteria</taxon>
        <taxon>Pseudomonadati</taxon>
        <taxon>Pseudomonadota</taxon>
        <taxon>Betaproteobacteria</taxon>
        <taxon>Neisseriales</taxon>
        <taxon>Neisseriaceae</taxon>
        <taxon>Neisseria</taxon>
    </lineage>
</organism>
<evidence type="ECO:0000256" key="3">
    <source>
        <dbReference type="ARBA" id="ARBA00022598"/>
    </source>
</evidence>
<name>A0A9X4IAH9_9NEIS</name>
<dbReference type="GO" id="GO:0004467">
    <property type="term" value="F:long-chain fatty acid-CoA ligase activity"/>
    <property type="evidence" value="ECO:0007669"/>
    <property type="project" value="UniProtKB-EC"/>
</dbReference>
<proteinExistence type="predicted"/>
<evidence type="ECO:0000313" key="10">
    <source>
        <dbReference type="EMBL" id="MDD9327384.1"/>
    </source>
</evidence>
<comment type="pathway">
    <text evidence="2">Lipid metabolism; fatty acid beta-oxidation.</text>
</comment>
<dbReference type="GO" id="GO:0016020">
    <property type="term" value="C:membrane"/>
    <property type="evidence" value="ECO:0007669"/>
    <property type="project" value="UniProtKB-SubCell"/>
</dbReference>
<evidence type="ECO:0000259" key="8">
    <source>
        <dbReference type="Pfam" id="PF00501"/>
    </source>
</evidence>
<protein>
    <recommendedName>
        <fullName evidence="6">Long-chain-fatty-acid--CoA ligase</fullName>
        <ecNumber evidence="5">6.2.1.3</ecNumber>
    </recommendedName>
    <alternativeName>
        <fullName evidence="7">Long-chain acyl-CoA synthetase</fullName>
    </alternativeName>
</protein>
<dbReference type="AlphaFoldDB" id="A0A9X4IAH9"/>
<accession>A0A9X4IAH9</accession>
<gene>
    <name evidence="10" type="ORF">ORY91_000769</name>
    <name evidence="11" type="ORF">V9W64_03230</name>
</gene>
<evidence type="ECO:0000256" key="2">
    <source>
        <dbReference type="ARBA" id="ARBA00005005"/>
    </source>
</evidence>
<keyword evidence="12" id="KW-1185">Reference proteome</keyword>
<dbReference type="Gene3D" id="3.40.50.12780">
    <property type="entry name" value="N-terminal domain of ligase-like"/>
    <property type="match status" value="1"/>
</dbReference>
<keyword evidence="3" id="KW-0436">Ligase</keyword>
<dbReference type="CDD" id="cd05936">
    <property type="entry name" value="FC-FACS_FadD_like"/>
    <property type="match status" value="1"/>
</dbReference>
<feature type="domain" description="AMP-binding enzyme C-terminal" evidence="9">
    <location>
        <begin position="450"/>
        <end position="524"/>
    </location>
</feature>
<evidence type="ECO:0000256" key="5">
    <source>
        <dbReference type="ARBA" id="ARBA00026121"/>
    </source>
</evidence>
<evidence type="ECO:0000256" key="6">
    <source>
        <dbReference type="ARBA" id="ARBA00039545"/>
    </source>
</evidence>
<dbReference type="Pfam" id="PF00501">
    <property type="entry name" value="AMP-binding"/>
    <property type="match status" value="1"/>
</dbReference>
<sequence>MSTVIGLADRPWHLSYQKFHISNRITQPDGVETLVDYLDYLFAKQSRKTAFTCAGVSLTFDELAYHSRILAAHLQQSGLRPGDKVAVMMPNILHYPIAMAAVIRAGLVLVNVNPLYTARELLHQLNDAQAKALIVAGHFSGTVEEIIGQTAVEYVVKTAGTRDFCGRFGELLPADGSRYIRPEISGTDVALLQYTGGTTGVAKGAMLTHQGLIANVYQLDAVIGGALGGSNGYILTALPLYHIFAFSVCVLFGMQAGLANLLVPNPRDLAALVQAVQTYRPVMIPAVNTLFNALLSDSGFCRMDHSHVKLCVGGGMAILNDTAERWAAVVGKPIIEGCGLSETGTVISVNPPAAGYTASIGIPLPLTDIRIADEGGAECPPGVSGEICVAGPQVMKAYWRREHERNEYMTPDGYFKTGDIGVMDEAGFIKIIDRKKDVVNVSGFNVYPSEIERVFSAHPGIRECCAVGVPDGRSGEAVKLFVVGVAGPPDSDGLKAWGRQYLTAYKLPKYIEWIDEIPKSAVGKILRKNLKA</sequence>
<comment type="subcellular location">
    <subcellularLocation>
        <location evidence="1">Membrane</location>
        <topology evidence="1">Peripheral membrane protein</topology>
    </subcellularLocation>
</comment>
<dbReference type="RefSeq" id="WP_274584617.1">
    <property type="nucleotide sequence ID" value="NZ_CP145811.1"/>
</dbReference>
<dbReference type="EC" id="6.2.1.3" evidence="5"/>
<dbReference type="EMBL" id="CP146598">
    <property type="protein sequence ID" value="WWY03768.1"/>
    <property type="molecule type" value="Genomic_DNA"/>
</dbReference>
<dbReference type="Proteomes" id="UP001149607">
    <property type="component" value="Chromosome"/>
</dbReference>
<dbReference type="PANTHER" id="PTHR43767">
    <property type="entry name" value="LONG-CHAIN-FATTY-ACID--COA LIGASE"/>
    <property type="match status" value="1"/>
</dbReference>
<dbReference type="InterPro" id="IPR020845">
    <property type="entry name" value="AMP-binding_CS"/>
</dbReference>
<dbReference type="EMBL" id="JAPQFL010000001">
    <property type="protein sequence ID" value="MDD9327384.1"/>
    <property type="molecule type" value="Genomic_DNA"/>
</dbReference>